<feature type="coiled-coil region" evidence="1">
    <location>
        <begin position="113"/>
        <end position="181"/>
    </location>
</feature>
<comment type="caution">
    <text evidence="2">The sequence shown here is derived from an EMBL/GenBank/DDBJ whole genome shotgun (WGS) entry which is preliminary data.</text>
</comment>
<evidence type="ECO:0000256" key="1">
    <source>
        <dbReference type="SAM" id="Coils"/>
    </source>
</evidence>
<proteinExistence type="predicted"/>
<dbReference type="AlphaFoldDB" id="A0A1C7LRK3"/>
<dbReference type="EMBL" id="LUGG01000024">
    <property type="protein sequence ID" value="OBZ67455.1"/>
    <property type="molecule type" value="Genomic_DNA"/>
</dbReference>
<organism evidence="2 3">
    <name type="scientific">Grifola frondosa</name>
    <name type="common">Maitake</name>
    <name type="synonym">Polyporus frondosus</name>
    <dbReference type="NCBI Taxonomy" id="5627"/>
    <lineage>
        <taxon>Eukaryota</taxon>
        <taxon>Fungi</taxon>
        <taxon>Dikarya</taxon>
        <taxon>Basidiomycota</taxon>
        <taxon>Agaricomycotina</taxon>
        <taxon>Agaricomycetes</taxon>
        <taxon>Polyporales</taxon>
        <taxon>Grifolaceae</taxon>
        <taxon>Grifola</taxon>
    </lineage>
</organism>
<evidence type="ECO:0000313" key="3">
    <source>
        <dbReference type="Proteomes" id="UP000092993"/>
    </source>
</evidence>
<gene>
    <name evidence="2" type="ORF">A0H81_12623</name>
</gene>
<sequence length="206" mass="23231">MDDTALVIELVRDVSEKKTGTNPTNRPNSIGAFTPDMTLAGLCEVFGMKAPPNNIFSHYDSQKTRVEDIIAFLKKTCNDGNRTASVVDERAQRKTPGNLETLHVNPRPNRQEIDEIKAACAELDKQVATLEEERLKLLAKNVQHEKLYGLMKKVIALQQQNASLMQQVIEVSKKLDEERERRLEERQGIDNGGRLAITKCSYMHSV</sequence>
<evidence type="ECO:0000313" key="2">
    <source>
        <dbReference type="EMBL" id="OBZ67455.1"/>
    </source>
</evidence>
<reference evidence="2 3" key="1">
    <citation type="submission" date="2016-03" db="EMBL/GenBank/DDBJ databases">
        <title>Whole genome sequencing of Grifola frondosa 9006-11.</title>
        <authorList>
            <person name="Min B."/>
            <person name="Park H."/>
            <person name="Kim J.-G."/>
            <person name="Cho H."/>
            <person name="Oh Y.-L."/>
            <person name="Kong W.-S."/>
            <person name="Choi I.-G."/>
        </authorList>
    </citation>
    <scope>NUCLEOTIDE SEQUENCE [LARGE SCALE GENOMIC DNA]</scope>
    <source>
        <strain evidence="2 3">9006-11</strain>
    </source>
</reference>
<dbReference type="Proteomes" id="UP000092993">
    <property type="component" value="Unassembled WGS sequence"/>
</dbReference>
<keyword evidence="3" id="KW-1185">Reference proteome</keyword>
<accession>A0A1C7LRK3</accession>
<keyword evidence="1" id="KW-0175">Coiled coil</keyword>
<name>A0A1C7LRK3_GRIFR</name>
<protein>
    <submittedName>
        <fullName evidence="2">Uncharacterized protein</fullName>
    </submittedName>
</protein>